<dbReference type="AlphaFoldDB" id="A0A0X8X4Z7"/>
<keyword evidence="5 6" id="KW-0012">Acyltransferase</keyword>
<dbReference type="CDD" id="cd07989">
    <property type="entry name" value="LPLAT_AGPAT-like"/>
    <property type="match status" value="1"/>
</dbReference>
<dbReference type="GO" id="GO:0003841">
    <property type="term" value="F:1-acylglycerol-3-phosphate O-acyltransferase activity"/>
    <property type="evidence" value="ECO:0007669"/>
    <property type="project" value="UniProtKB-EC"/>
</dbReference>
<dbReference type="SUPFAM" id="SSF69593">
    <property type="entry name" value="Glycerol-3-phosphate (1)-acyltransferase"/>
    <property type="match status" value="1"/>
</dbReference>
<evidence type="ECO:0000256" key="4">
    <source>
        <dbReference type="ARBA" id="ARBA00023098"/>
    </source>
</evidence>
<evidence type="ECO:0000256" key="5">
    <source>
        <dbReference type="ARBA" id="ARBA00023315"/>
    </source>
</evidence>
<dbReference type="SMART" id="SM00563">
    <property type="entry name" value="PlsC"/>
    <property type="match status" value="1"/>
</dbReference>
<comment type="pathway">
    <text evidence="1">Lipid metabolism.</text>
</comment>
<reference evidence="6 7" key="1">
    <citation type="submission" date="2015-12" db="EMBL/GenBank/DDBJ databases">
        <title>Genome sequence of Mucilaginibacter gotjawali.</title>
        <authorList>
            <person name="Lee J.S."/>
            <person name="Lee K.C."/>
            <person name="Kim K.K."/>
            <person name="Lee B.W."/>
        </authorList>
    </citation>
    <scope>NUCLEOTIDE SEQUENCE [LARGE SCALE GENOMIC DNA]</scope>
    <source>
        <strain evidence="6 7">SA3-7</strain>
    </source>
</reference>
<dbReference type="EMBL" id="AP017313">
    <property type="protein sequence ID" value="BAU55217.1"/>
    <property type="molecule type" value="Genomic_DNA"/>
</dbReference>
<proteinExistence type="predicted"/>
<gene>
    <name evidence="6" type="ORF">MgSA37_03398</name>
</gene>
<protein>
    <submittedName>
        <fullName evidence="6">2-acyl-glycerophospho-ethanolamine acyltransferase</fullName>
    </submittedName>
</protein>
<dbReference type="Pfam" id="PF01553">
    <property type="entry name" value="Acyltransferase"/>
    <property type="match status" value="1"/>
</dbReference>
<organism evidence="6 7">
    <name type="scientific">Mucilaginibacter gotjawali</name>
    <dbReference type="NCBI Taxonomy" id="1550579"/>
    <lineage>
        <taxon>Bacteria</taxon>
        <taxon>Pseudomonadati</taxon>
        <taxon>Bacteroidota</taxon>
        <taxon>Sphingobacteriia</taxon>
        <taxon>Sphingobacteriales</taxon>
        <taxon>Sphingobacteriaceae</taxon>
        <taxon>Mucilaginibacter</taxon>
    </lineage>
</organism>
<sequence length="242" mass="27902">MKILLKRIHTQFYRYSVAFFFLLVWPVLFYLSRRTERYKYINGFRRFIIKSSTLVSGIFFRVKYEGQIDWSRTYIICGNHTSNLDISAICIAAKNNHSFIGKEELRENIVLGFFFRTIDITVNRDSKISSFKAFKKAGEKLKDGVSVVIFPEATIPLEYPPKLGTFKNGAFRLAIELKVPVLPVTSLNTWKVLWNTGSKYGSRPGICDIFVHKPIETAHLTLDDADALRDEVYEVIKQKLGV</sequence>
<dbReference type="InterPro" id="IPR002123">
    <property type="entry name" value="Plipid/glycerol_acylTrfase"/>
</dbReference>
<evidence type="ECO:0000256" key="3">
    <source>
        <dbReference type="ARBA" id="ARBA00022679"/>
    </source>
</evidence>
<dbReference type="OrthoDB" id="9803035at2"/>
<dbReference type="RefSeq" id="WP_096353447.1">
    <property type="nucleotide sequence ID" value="NZ_AP017313.1"/>
</dbReference>
<dbReference type="PANTHER" id="PTHR10434:SF64">
    <property type="entry name" value="1-ACYL-SN-GLYCEROL-3-PHOSPHATE ACYLTRANSFERASE-RELATED"/>
    <property type="match status" value="1"/>
</dbReference>
<evidence type="ECO:0000313" key="7">
    <source>
        <dbReference type="Proteomes" id="UP000218263"/>
    </source>
</evidence>
<evidence type="ECO:0000256" key="1">
    <source>
        <dbReference type="ARBA" id="ARBA00005189"/>
    </source>
</evidence>
<name>A0A0X8X4Z7_9SPHI</name>
<dbReference type="KEGG" id="mgot:MgSA37_03398"/>
<evidence type="ECO:0000256" key="2">
    <source>
        <dbReference type="ARBA" id="ARBA00022516"/>
    </source>
</evidence>
<evidence type="ECO:0000313" key="6">
    <source>
        <dbReference type="EMBL" id="BAU55217.1"/>
    </source>
</evidence>
<keyword evidence="7" id="KW-1185">Reference proteome</keyword>
<keyword evidence="3 6" id="KW-0808">Transferase</keyword>
<dbReference type="PANTHER" id="PTHR10434">
    <property type="entry name" value="1-ACYL-SN-GLYCEROL-3-PHOSPHATE ACYLTRANSFERASE"/>
    <property type="match status" value="1"/>
</dbReference>
<accession>A0A0X8X4Z7</accession>
<keyword evidence="2" id="KW-0444">Lipid biosynthesis</keyword>
<dbReference type="Proteomes" id="UP000218263">
    <property type="component" value="Chromosome"/>
</dbReference>
<keyword evidence="4" id="KW-0443">Lipid metabolism</keyword>
<dbReference type="GO" id="GO:0006654">
    <property type="term" value="P:phosphatidic acid biosynthetic process"/>
    <property type="evidence" value="ECO:0007669"/>
    <property type="project" value="TreeGrafter"/>
</dbReference>